<dbReference type="AlphaFoldDB" id="A0A9E4N1K9"/>
<dbReference type="Proteomes" id="UP000886687">
    <property type="component" value="Unassembled WGS sequence"/>
</dbReference>
<evidence type="ECO:0000313" key="3">
    <source>
        <dbReference type="Proteomes" id="UP000886687"/>
    </source>
</evidence>
<name>A0A9E4N1K9_9GAMM</name>
<comment type="caution">
    <text evidence="2">The sequence shown here is derived from an EMBL/GenBank/DDBJ whole genome shotgun (WGS) entry which is preliminary data.</text>
</comment>
<evidence type="ECO:0000313" key="2">
    <source>
        <dbReference type="EMBL" id="MCG7940428.1"/>
    </source>
</evidence>
<feature type="transmembrane region" description="Helical" evidence="1">
    <location>
        <begin position="12"/>
        <end position="33"/>
    </location>
</feature>
<keyword evidence="1" id="KW-1133">Transmembrane helix</keyword>
<dbReference type="Pfam" id="PF10741">
    <property type="entry name" value="T2SSM_b"/>
    <property type="match status" value="1"/>
</dbReference>
<organism evidence="2 3">
    <name type="scientific">Candidatus Thiodiazotropha lotti</name>
    <dbReference type="NCBI Taxonomy" id="2792787"/>
    <lineage>
        <taxon>Bacteria</taxon>
        <taxon>Pseudomonadati</taxon>
        <taxon>Pseudomonadota</taxon>
        <taxon>Gammaproteobacteria</taxon>
        <taxon>Chromatiales</taxon>
        <taxon>Sedimenticolaceae</taxon>
        <taxon>Candidatus Thiodiazotropha</taxon>
    </lineage>
</organism>
<keyword evidence="1" id="KW-0472">Membrane</keyword>
<proteinExistence type="predicted"/>
<sequence length="191" mass="21586">MTPPVWTNRQCNLVLLGSFLLLLLLLLTLYLSWQGLMSGYQEVAEDARHRTAHYLRVAERKTKARSELGSAKLTALIKQNYLTAKAPGIAYAELQQQIKEIIGSAGGVALSTQLVQEPQSEQESAEKIIVRVRMQGDSYSLQKLVQTIEQRQPLLFFERLTIAAPAKSKPNTAEQLDIRFDVYGYFWKETS</sequence>
<dbReference type="EMBL" id="JAEPDI010000013">
    <property type="protein sequence ID" value="MCG7940428.1"/>
    <property type="molecule type" value="Genomic_DNA"/>
</dbReference>
<gene>
    <name evidence="2" type="primary">gspM</name>
    <name evidence="2" type="ORF">JAZ04_16465</name>
</gene>
<dbReference type="NCBIfam" id="NF040576">
    <property type="entry name" value="T2SS_GspM_XpsM"/>
    <property type="match status" value="1"/>
</dbReference>
<dbReference type="InterPro" id="IPR034756">
    <property type="entry name" value="T2SSM_b"/>
</dbReference>
<keyword evidence="1" id="KW-0812">Transmembrane</keyword>
<accession>A0A9E4N1K9</accession>
<protein>
    <submittedName>
        <fullName evidence="2">Type II secretion system protein GspM</fullName>
    </submittedName>
</protein>
<evidence type="ECO:0000256" key="1">
    <source>
        <dbReference type="SAM" id="Phobius"/>
    </source>
</evidence>
<reference evidence="2" key="1">
    <citation type="journal article" date="2021" name="Proc. Natl. Acad. Sci. U.S.A.">
        <title>Global biogeography of chemosynthetic symbionts reveals both localized and globally distributed symbiont groups. .</title>
        <authorList>
            <person name="Osvatic J.T."/>
            <person name="Wilkins L.G.E."/>
            <person name="Leibrecht L."/>
            <person name="Leray M."/>
            <person name="Zauner S."/>
            <person name="Polzin J."/>
            <person name="Camacho Y."/>
            <person name="Gros O."/>
            <person name="van Gils J.A."/>
            <person name="Eisen J.A."/>
            <person name="Petersen J.M."/>
            <person name="Yuen B."/>
        </authorList>
    </citation>
    <scope>NUCLEOTIDE SEQUENCE</scope>
    <source>
        <strain evidence="2">MAGL173</strain>
    </source>
</reference>